<dbReference type="SUPFAM" id="SSF82171">
    <property type="entry name" value="DPP6 N-terminal domain-like"/>
    <property type="match status" value="1"/>
</dbReference>
<dbReference type="RefSeq" id="WP_154430887.1">
    <property type="nucleotide sequence ID" value="NZ_VUNI01000030.1"/>
</dbReference>
<evidence type="ECO:0000256" key="1">
    <source>
        <dbReference type="SAM" id="Phobius"/>
    </source>
</evidence>
<dbReference type="EMBL" id="VUNI01000030">
    <property type="protein sequence ID" value="MST75918.1"/>
    <property type="molecule type" value="Genomic_DNA"/>
</dbReference>
<keyword evidence="1" id="KW-0812">Transmembrane</keyword>
<gene>
    <name evidence="3" type="ORF">FYJ75_13115</name>
</gene>
<dbReference type="Proteomes" id="UP000474024">
    <property type="component" value="Unassembled WGS sequence"/>
</dbReference>
<sequence length="340" mass="38422">MKKKIIIPVVILVVLIASISLFRHWHNRFHYNDNYVNGNTAGNLYNGGLFCESNGTVFFSNPDDKGRLYAMDANGSNLRKLCGDTAMYINADDHYIYYVRNNSRSDEDFSVFSYNNNSLCRIPRDGGDSVVLDEAPCIYASLLGNYIYYLHYDDKQATTLYRVKIDGTESAQVYPYYVFNCSTIGQYFYYNGTQKDSNIYQYDTASQSSSVVFQCDAYKPIAESTSSIYYMDVANNYALTHANTSSGSSDIVTNDSIDCYNLYGSTLIYQKYSETDPALCVINTDGTGYKEIAAGNYTNICVTSYYIYFKDFKTGQTYYTSTSNPGEIHEFTPGMIITKS</sequence>
<protein>
    <submittedName>
        <fullName evidence="3">DUF5050 domain-containing protein</fullName>
    </submittedName>
</protein>
<dbReference type="Pfam" id="PF16472">
    <property type="entry name" value="DUF5050"/>
    <property type="match status" value="1"/>
</dbReference>
<keyword evidence="1" id="KW-1133">Transmembrane helix</keyword>
<proteinExistence type="predicted"/>
<dbReference type="AlphaFoldDB" id="A0A6L5YU69"/>
<accession>A0A6L5YU69</accession>
<feature type="transmembrane region" description="Helical" evidence="1">
    <location>
        <begin position="5"/>
        <end position="25"/>
    </location>
</feature>
<feature type="domain" description="Prolow-density lipoprotein receptor-related protein 1-like beta-propeller" evidence="2">
    <location>
        <begin position="39"/>
        <end position="319"/>
    </location>
</feature>
<evidence type="ECO:0000313" key="4">
    <source>
        <dbReference type="Proteomes" id="UP000474024"/>
    </source>
</evidence>
<comment type="caution">
    <text evidence="3">The sequence shown here is derived from an EMBL/GenBank/DDBJ whole genome shotgun (WGS) entry which is preliminary data.</text>
</comment>
<dbReference type="InterPro" id="IPR032485">
    <property type="entry name" value="LRP1-like_beta_prop"/>
</dbReference>
<keyword evidence="4" id="KW-1185">Reference proteome</keyword>
<reference evidence="3 4" key="1">
    <citation type="submission" date="2019-08" db="EMBL/GenBank/DDBJ databases">
        <title>In-depth cultivation of the pig gut microbiome towards novel bacterial diversity and tailored functional studies.</title>
        <authorList>
            <person name="Wylensek D."/>
            <person name="Hitch T.C.A."/>
            <person name="Clavel T."/>
        </authorList>
    </citation>
    <scope>NUCLEOTIDE SEQUENCE [LARGE SCALE GENOMIC DNA]</scope>
    <source>
        <strain evidence="3 4">MUC/MUC-530-WT-4D</strain>
    </source>
</reference>
<evidence type="ECO:0000259" key="2">
    <source>
        <dbReference type="Pfam" id="PF16472"/>
    </source>
</evidence>
<evidence type="ECO:0000313" key="3">
    <source>
        <dbReference type="EMBL" id="MST75918.1"/>
    </source>
</evidence>
<name>A0A6L5YU69_9FIRM</name>
<keyword evidence="1" id="KW-0472">Membrane</keyword>
<organism evidence="3 4">
    <name type="scientific">Roseburia porci</name>
    <dbReference type="NCBI Taxonomy" id="2605790"/>
    <lineage>
        <taxon>Bacteria</taxon>
        <taxon>Bacillati</taxon>
        <taxon>Bacillota</taxon>
        <taxon>Clostridia</taxon>
        <taxon>Lachnospirales</taxon>
        <taxon>Lachnospiraceae</taxon>
        <taxon>Roseburia</taxon>
    </lineage>
</organism>